<dbReference type="PROSITE" id="PS50209">
    <property type="entry name" value="CARD"/>
    <property type="match status" value="1"/>
</dbReference>
<dbReference type="InterPro" id="IPR036770">
    <property type="entry name" value="Ankyrin_rpt-contain_sf"/>
</dbReference>
<evidence type="ECO:0000256" key="2">
    <source>
        <dbReference type="ARBA" id="ARBA00023043"/>
    </source>
</evidence>
<dbReference type="Proteomes" id="UP000314986">
    <property type="component" value="Unassembled WGS sequence"/>
</dbReference>
<proteinExistence type="predicted"/>
<dbReference type="InterPro" id="IPR002110">
    <property type="entry name" value="Ankyrin_rpt"/>
</dbReference>
<feature type="repeat" description="ANK" evidence="3">
    <location>
        <begin position="101"/>
        <end position="133"/>
    </location>
</feature>
<reference evidence="6" key="3">
    <citation type="journal article" date="2014" name="Nature">
        <title>Elephant shark genome provides unique insights into gnathostome evolution.</title>
        <authorList>
            <consortium name="International Elephant Shark Genome Sequencing Consortium"/>
            <person name="Venkatesh B."/>
            <person name="Lee A.P."/>
            <person name="Ravi V."/>
            <person name="Maurya A.K."/>
            <person name="Lian M.M."/>
            <person name="Swann J.B."/>
            <person name="Ohta Y."/>
            <person name="Flajnik M.F."/>
            <person name="Sutoh Y."/>
            <person name="Kasahara M."/>
            <person name="Hoon S."/>
            <person name="Gangu V."/>
            <person name="Roy S.W."/>
            <person name="Irimia M."/>
            <person name="Korzh V."/>
            <person name="Kondrychyn I."/>
            <person name="Lim Z.W."/>
            <person name="Tay B.H."/>
            <person name="Tohari S."/>
            <person name="Kong K.W."/>
            <person name="Ho S."/>
            <person name="Lorente-Galdos B."/>
            <person name="Quilez J."/>
            <person name="Marques-Bonet T."/>
            <person name="Raney B.J."/>
            <person name="Ingham P.W."/>
            <person name="Tay A."/>
            <person name="Hillier L.W."/>
            <person name="Minx P."/>
            <person name="Boehm T."/>
            <person name="Wilson R.K."/>
            <person name="Brenner S."/>
            <person name="Warren W.C."/>
        </authorList>
    </citation>
    <scope>NUCLEOTIDE SEQUENCE [LARGE SCALE GENOMIC DNA]</scope>
</reference>
<reference evidence="5" key="4">
    <citation type="submission" date="2025-08" db="UniProtKB">
        <authorList>
            <consortium name="Ensembl"/>
        </authorList>
    </citation>
    <scope>IDENTIFICATION</scope>
</reference>
<name>A0A4W3K7H7_CALMI</name>
<keyword evidence="6" id="KW-1185">Reference proteome</keyword>
<reference evidence="5" key="5">
    <citation type="submission" date="2025-09" db="UniProtKB">
        <authorList>
            <consortium name="Ensembl"/>
        </authorList>
    </citation>
    <scope>IDENTIFICATION</scope>
</reference>
<reference evidence="6" key="1">
    <citation type="journal article" date="2006" name="Science">
        <title>Ancient noncoding elements conserved in the human genome.</title>
        <authorList>
            <person name="Venkatesh B."/>
            <person name="Kirkness E.F."/>
            <person name="Loh Y.H."/>
            <person name="Halpern A.L."/>
            <person name="Lee A.P."/>
            <person name="Johnson J."/>
            <person name="Dandona N."/>
            <person name="Viswanathan L.D."/>
            <person name="Tay A."/>
            <person name="Venter J.C."/>
            <person name="Strausberg R.L."/>
            <person name="Brenner S."/>
        </authorList>
    </citation>
    <scope>NUCLEOTIDE SEQUENCE [LARGE SCALE GENOMIC DNA]</scope>
</reference>
<dbReference type="InParanoid" id="A0A4W3K7H7"/>
<accession>A0A4W3K7H7</accession>
<evidence type="ECO:0000313" key="6">
    <source>
        <dbReference type="Proteomes" id="UP000314986"/>
    </source>
</evidence>
<dbReference type="STRING" id="7868.ENSCMIP00000047503"/>
<organism evidence="5 6">
    <name type="scientific">Callorhinchus milii</name>
    <name type="common">Ghost shark</name>
    <dbReference type="NCBI Taxonomy" id="7868"/>
    <lineage>
        <taxon>Eukaryota</taxon>
        <taxon>Metazoa</taxon>
        <taxon>Chordata</taxon>
        <taxon>Craniata</taxon>
        <taxon>Vertebrata</taxon>
        <taxon>Chondrichthyes</taxon>
        <taxon>Holocephali</taxon>
        <taxon>Chimaeriformes</taxon>
        <taxon>Callorhinchidae</taxon>
        <taxon>Callorhinchus</taxon>
    </lineage>
</organism>
<feature type="repeat" description="ANK" evidence="3">
    <location>
        <begin position="225"/>
        <end position="257"/>
    </location>
</feature>
<dbReference type="InterPro" id="IPR001315">
    <property type="entry name" value="CARD"/>
</dbReference>
<evidence type="ECO:0000256" key="1">
    <source>
        <dbReference type="ARBA" id="ARBA00022737"/>
    </source>
</evidence>
<dbReference type="GeneTree" id="ENSGT00940000165489"/>
<keyword evidence="2 3" id="KW-0040">ANK repeat</keyword>
<dbReference type="PANTHER" id="PTHR24166">
    <property type="entry name" value="ROLLING PEBBLES, ISOFORM B"/>
    <property type="match status" value="1"/>
</dbReference>
<dbReference type="PROSITE" id="PS50297">
    <property type="entry name" value="ANK_REP_REGION"/>
    <property type="match status" value="3"/>
</dbReference>
<feature type="repeat" description="ANK" evidence="3">
    <location>
        <begin position="135"/>
        <end position="162"/>
    </location>
</feature>
<dbReference type="Ensembl" id="ENSCMIT00000048174.1">
    <property type="protein sequence ID" value="ENSCMIP00000047503.1"/>
    <property type="gene ID" value="ENSCMIG00000019462.1"/>
</dbReference>
<dbReference type="AlphaFoldDB" id="A0A4W3K7H7"/>
<dbReference type="PROSITE" id="PS50088">
    <property type="entry name" value="ANK_REPEAT"/>
    <property type="match status" value="4"/>
</dbReference>
<reference evidence="6" key="2">
    <citation type="journal article" date="2007" name="PLoS Biol.">
        <title>Survey sequencing and comparative analysis of the elephant shark (Callorhinchus milii) genome.</title>
        <authorList>
            <person name="Venkatesh B."/>
            <person name="Kirkness E.F."/>
            <person name="Loh Y.H."/>
            <person name="Halpern A.L."/>
            <person name="Lee A.P."/>
            <person name="Johnson J."/>
            <person name="Dandona N."/>
            <person name="Viswanathan L.D."/>
            <person name="Tay A."/>
            <person name="Venter J.C."/>
            <person name="Strausberg R.L."/>
            <person name="Brenner S."/>
        </authorList>
    </citation>
    <scope>NUCLEOTIDE SEQUENCE [LARGE SCALE GENOMIC DNA]</scope>
</reference>
<dbReference type="SMART" id="SM00248">
    <property type="entry name" value="ANK"/>
    <property type="match status" value="7"/>
</dbReference>
<dbReference type="InterPro" id="IPR050889">
    <property type="entry name" value="Dendritic_Spine_Reg/Scaffold"/>
</dbReference>
<dbReference type="SUPFAM" id="SSF48403">
    <property type="entry name" value="Ankyrin repeat"/>
    <property type="match status" value="1"/>
</dbReference>
<dbReference type="PANTHER" id="PTHR24166:SF48">
    <property type="entry name" value="PROTEIN VAPYRIN"/>
    <property type="match status" value="1"/>
</dbReference>
<evidence type="ECO:0000259" key="4">
    <source>
        <dbReference type="PROSITE" id="PS50209"/>
    </source>
</evidence>
<sequence>MVLMHPTGIFTNPYAIEVLQRKKSELVAGIANTDHLLDWLIENGLVSEGQAEAIRALLAAGAHIYAMDSDSQTPLHLAAPHQSHSAVVKLMLREEGKRADRKSSFLHMAAQRDESGFARTLLRHGAPVDAKDGRRHQTPLFYAVSRGHINTAKVLLEAGAQVVDGPGLIDAAFSTGDQALIALMLTQAREVGPATIFRAVERDLPKVVAALAEMGADVNSRDGSGRTPALHLAVMSDSPSLVHLLLEKGMDPNITGAGEQTPLHLAARHDRYKMVDVLIGAGSKPNSYEHSYLSLSEAPLFLN</sequence>
<evidence type="ECO:0000256" key="3">
    <source>
        <dbReference type="PROSITE-ProRule" id="PRU00023"/>
    </source>
</evidence>
<feature type="domain" description="CARD" evidence="4">
    <location>
        <begin position="11"/>
        <end position="56"/>
    </location>
</feature>
<dbReference type="Gene3D" id="1.25.40.20">
    <property type="entry name" value="Ankyrin repeat-containing domain"/>
    <property type="match status" value="2"/>
</dbReference>
<keyword evidence="1" id="KW-0677">Repeat</keyword>
<protein>
    <recommendedName>
        <fullName evidence="4">CARD domain-containing protein</fullName>
    </recommendedName>
</protein>
<evidence type="ECO:0000313" key="5">
    <source>
        <dbReference type="Ensembl" id="ENSCMIP00000047503.1"/>
    </source>
</evidence>
<dbReference type="Pfam" id="PF12796">
    <property type="entry name" value="Ank_2"/>
    <property type="match status" value="2"/>
</dbReference>
<feature type="repeat" description="ANK" evidence="3">
    <location>
        <begin position="258"/>
        <end position="290"/>
    </location>
</feature>
<dbReference type="GO" id="GO:0042981">
    <property type="term" value="P:regulation of apoptotic process"/>
    <property type="evidence" value="ECO:0007669"/>
    <property type="project" value="InterPro"/>
</dbReference>